<dbReference type="Proteomes" id="UP000297322">
    <property type="component" value="Unassembled WGS sequence"/>
</dbReference>
<sequence length="1096" mass="121720">MPELPYKACWSAQAAREILQTEALANREGAFLAVHQSITNLAIGGARASDVDEGTDEGVLQALARPENRHVFCVVEGEPGSGKSHLIRWMKVKWPKKDMVLLIQRADGSLPGALRELKNALGGEYGNLFDQLGQRLEASFEGRVHVFQRTLAASMAEAHFEQPLDDAKECGKHDLARLLDSAVVQERWKGPERVLKIMAGMGGQRDQAVARFNLYDIAELGQLEPAVRDCPPRALMFLRKLRHESRAILAQLEANDTPDQVLADLKNDVPYSCLLMEALNRRRDYGVQNVLGISMDGLKEIFLTLRRRLKSEERRLVMLLEDITAWEGLDSQLIDVLVTDSTTRQSDDLCDLISVVGLTPNYMNSLRGNYLGRITHRVTLGREGDRGQFLETSQLLTSESREHFAANYLRAIRVGLTALDEWRHNGARQDQIPNRCDQCLVRVGCHQAFGASEGVGLYPLTSQALTTMYEALSDPSGRMTLKTPRGMIQGVLGPVLLTPSTLDDRIFPPSEVESSDWLPQEATRVTARLEDQLSYAASNEPEIAERLRRLVTLWGAPGAQGTTLWNEGLAFAAIPAPIFESFGLPWPGEATAMPAASGTISVRTQVASEVGRTDTTEELGQSFDPPALRRTPSSSTPRTAQPATHRSQGAKTASIRNKWQQMVQELTEWRSGGRLGSLNDWEGLLSSLVRGLPRHRFDVSDWLFDRVFTENNIKFEGERKSDVRNFVVPKEKWLILGLEAHVTLLSGSELQADVEEAYRRLHSRMLRRVAELAQAHLERRLLALDGGEPWQVAGNIAQVLLARAWLRGDVKPDQPLAEQFVRLLSDEGRPTTNPTDRVNSWNEVLTKTDKNHKLLRENLRSSLSLRQGEGRGYGVADAGAVVRALLQMHESLRLSPTPREVGPGLDAMAQVIDLVKEIDGRLKDLPRYEGERLKNRGQALFAMMRGRSLSDHVERIDHALVEVSKQLPQAAPDAIKDWKGAYTKAKSDNFFDDNESSPAGRVEAFLLDSLEDNCSEPELGLADKLAKCIEAPAGDMRQARDLLTLGENAIKRSYDYALEFIGTSGTSSGDSTRVRQFGLQVQDSAAGMLTDLEKMS</sequence>
<dbReference type="AlphaFoldDB" id="A0A4Y9TP93"/>
<comment type="caution">
    <text evidence="2">The sequence shown here is derived from an EMBL/GenBank/DDBJ whole genome shotgun (WGS) entry which is preliminary data.</text>
</comment>
<dbReference type="RefSeq" id="WP_135196267.1">
    <property type="nucleotide sequence ID" value="NZ_SPVI01000003.1"/>
</dbReference>
<accession>A0A4Y9TP93</accession>
<protein>
    <recommendedName>
        <fullName evidence="4">ATP-binding protein</fullName>
    </recommendedName>
</protein>
<dbReference type="EMBL" id="SPVI01000003">
    <property type="protein sequence ID" value="TFW44226.1"/>
    <property type="molecule type" value="Genomic_DNA"/>
</dbReference>
<feature type="region of interest" description="Disordered" evidence="1">
    <location>
        <begin position="611"/>
        <end position="654"/>
    </location>
</feature>
<proteinExistence type="predicted"/>
<name>A0A4Y9TP93_PSEFL</name>
<organism evidence="2 3">
    <name type="scientific">Pseudomonas fluorescens</name>
    <dbReference type="NCBI Taxonomy" id="294"/>
    <lineage>
        <taxon>Bacteria</taxon>
        <taxon>Pseudomonadati</taxon>
        <taxon>Pseudomonadota</taxon>
        <taxon>Gammaproteobacteria</taxon>
        <taxon>Pseudomonadales</taxon>
        <taxon>Pseudomonadaceae</taxon>
        <taxon>Pseudomonas</taxon>
    </lineage>
</organism>
<evidence type="ECO:0008006" key="4">
    <source>
        <dbReference type="Google" id="ProtNLM"/>
    </source>
</evidence>
<gene>
    <name evidence="2" type="ORF">E4T65_06910</name>
</gene>
<reference evidence="2 3" key="1">
    <citation type="submission" date="2019-03" db="EMBL/GenBank/DDBJ databases">
        <title>Biocontrol and xenobiotic degradation properties of endophytic Pseudomonas fluorescens strain BRZ63.</title>
        <authorList>
            <person name="Chlebek D.A."/>
            <person name="Pinski A."/>
            <person name="Zur J.P."/>
            <person name="Michalska J."/>
            <person name="Hupert-Kocurek K.T."/>
        </authorList>
    </citation>
    <scope>NUCLEOTIDE SEQUENCE [LARGE SCALE GENOMIC DNA]</scope>
    <source>
        <strain evidence="2 3">BRZ63</strain>
    </source>
</reference>
<feature type="compositionally biased region" description="Polar residues" evidence="1">
    <location>
        <begin position="631"/>
        <end position="654"/>
    </location>
</feature>
<evidence type="ECO:0000313" key="3">
    <source>
        <dbReference type="Proteomes" id="UP000297322"/>
    </source>
</evidence>
<evidence type="ECO:0000313" key="2">
    <source>
        <dbReference type="EMBL" id="TFW44226.1"/>
    </source>
</evidence>
<evidence type="ECO:0000256" key="1">
    <source>
        <dbReference type="SAM" id="MobiDB-lite"/>
    </source>
</evidence>